<accession>A0AAD6WE11</accession>
<dbReference type="AlphaFoldDB" id="A0AAD6WE11"/>
<evidence type="ECO:0000256" key="1">
    <source>
        <dbReference type="SAM" id="MobiDB-lite"/>
    </source>
</evidence>
<dbReference type="EMBL" id="JAQIZT010000001">
    <property type="protein sequence ID" value="KAJ7009275.1"/>
    <property type="molecule type" value="Genomic_DNA"/>
</dbReference>
<evidence type="ECO:0000313" key="2">
    <source>
        <dbReference type="EMBL" id="KAJ7009275.1"/>
    </source>
</evidence>
<keyword evidence="3" id="KW-1185">Reference proteome</keyword>
<reference evidence="2 3" key="1">
    <citation type="journal article" date="2023" name="Mol. Ecol. Resour.">
        <title>Chromosome-level genome assembly of a triploid poplar Populus alba 'Berolinensis'.</title>
        <authorList>
            <person name="Chen S."/>
            <person name="Yu Y."/>
            <person name="Wang X."/>
            <person name="Wang S."/>
            <person name="Zhang T."/>
            <person name="Zhou Y."/>
            <person name="He R."/>
            <person name="Meng N."/>
            <person name="Wang Y."/>
            <person name="Liu W."/>
            <person name="Liu Z."/>
            <person name="Liu J."/>
            <person name="Guo Q."/>
            <person name="Huang H."/>
            <person name="Sederoff R.R."/>
            <person name="Wang G."/>
            <person name="Qu G."/>
            <person name="Chen S."/>
        </authorList>
    </citation>
    <scope>NUCLEOTIDE SEQUENCE [LARGE SCALE GENOMIC DNA]</scope>
    <source>
        <strain evidence="2">SC-2020</strain>
    </source>
</reference>
<organism evidence="2 3">
    <name type="scientific">Populus alba x Populus x berolinensis</name>
    <dbReference type="NCBI Taxonomy" id="444605"/>
    <lineage>
        <taxon>Eukaryota</taxon>
        <taxon>Viridiplantae</taxon>
        <taxon>Streptophyta</taxon>
        <taxon>Embryophyta</taxon>
        <taxon>Tracheophyta</taxon>
        <taxon>Spermatophyta</taxon>
        <taxon>Magnoliopsida</taxon>
        <taxon>eudicotyledons</taxon>
        <taxon>Gunneridae</taxon>
        <taxon>Pentapetalae</taxon>
        <taxon>rosids</taxon>
        <taxon>fabids</taxon>
        <taxon>Malpighiales</taxon>
        <taxon>Salicaceae</taxon>
        <taxon>Saliceae</taxon>
        <taxon>Populus</taxon>
    </lineage>
</organism>
<comment type="caution">
    <text evidence="2">The sequence shown here is derived from an EMBL/GenBank/DDBJ whole genome shotgun (WGS) entry which is preliminary data.</text>
</comment>
<feature type="compositionally biased region" description="Basic and acidic residues" evidence="1">
    <location>
        <begin position="65"/>
        <end position="77"/>
    </location>
</feature>
<dbReference type="Proteomes" id="UP001164929">
    <property type="component" value="Chromosome 1"/>
</dbReference>
<proteinExistence type="predicted"/>
<feature type="region of interest" description="Disordered" evidence="1">
    <location>
        <begin position="52"/>
        <end position="77"/>
    </location>
</feature>
<evidence type="ECO:0000313" key="3">
    <source>
        <dbReference type="Proteomes" id="UP001164929"/>
    </source>
</evidence>
<gene>
    <name evidence="2" type="ORF">NC653_000053</name>
</gene>
<protein>
    <submittedName>
        <fullName evidence="2">Uncharacterized protein</fullName>
    </submittedName>
</protein>
<name>A0AAD6WE11_9ROSI</name>
<sequence length="77" mass="8623">MPSIKPRCSEDFKKTIKISIAVLRFYGSFNATFTGTTIQNSPQCDLKFDNNPVGVAVHAPPPPEDSPKHRWKPPKEL</sequence>